<dbReference type="PROSITE" id="PS50801">
    <property type="entry name" value="STAS"/>
    <property type="match status" value="1"/>
</dbReference>
<protein>
    <submittedName>
        <fullName evidence="2">Anti-sigma-F factor antagonist RsfB</fullName>
    </submittedName>
</protein>
<dbReference type="Gene3D" id="3.30.750.24">
    <property type="entry name" value="STAS domain"/>
    <property type="match status" value="1"/>
</dbReference>
<dbReference type="CDD" id="cd07043">
    <property type="entry name" value="STAS_anti-anti-sigma_factors"/>
    <property type="match status" value="1"/>
</dbReference>
<dbReference type="GO" id="GO:0043856">
    <property type="term" value="F:anti-sigma factor antagonist activity"/>
    <property type="evidence" value="ECO:0007669"/>
    <property type="project" value="TreeGrafter"/>
</dbReference>
<reference evidence="2 3" key="1">
    <citation type="journal article" date="2019" name="Emerg. Microbes Infect.">
        <title>Comprehensive subspecies identification of 175 nontuberculous mycobacteria species based on 7547 genomic profiles.</title>
        <authorList>
            <person name="Matsumoto Y."/>
            <person name="Kinjo T."/>
            <person name="Motooka D."/>
            <person name="Nabeya D."/>
            <person name="Jung N."/>
            <person name="Uechi K."/>
            <person name="Horii T."/>
            <person name="Iida T."/>
            <person name="Fujita J."/>
            <person name="Nakamura S."/>
        </authorList>
    </citation>
    <scope>NUCLEOTIDE SEQUENCE [LARGE SCALE GENOMIC DNA]</scope>
    <source>
        <strain evidence="2 3">JCM 12404</strain>
    </source>
</reference>
<evidence type="ECO:0000313" key="2">
    <source>
        <dbReference type="EMBL" id="BBX44275.1"/>
    </source>
</evidence>
<proteinExistence type="predicted"/>
<organism evidence="2 3">
    <name type="scientific">Mycobacterium cookii</name>
    <dbReference type="NCBI Taxonomy" id="1775"/>
    <lineage>
        <taxon>Bacteria</taxon>
        <taxon>Bacillati</taxon>
        <taxon>Actinomycetota</taxon>
        <taxon>Actinomycetes</taxon>
        <taxon>Mycobacteriales</taxon>
        <taxon>Mycobacteriaceae</taxon>
        <taxon>Mycobacterium</taxon>
    </lineage>
</organism>
<evidence type="ECO:0000313" key="3">
    <source>
        <dbReference type="Proteomes" id="UP000465866"/>
    </source>
</evidence>
<dbReference type="Pfam" id="PF01740">
    <property type="entry name" value="STAS"/>
    <property type="match status" value="1"/>
</dbReference>
<dbReference type="InterPro" id="IPR002645">
    <property type="entry name" value="STAS_dom"/>
</dbReference>
<dbReference type="PANTHER" id="PTHR33495:SF13">
    <property type="entry name" value="ANTI-SIGMA-F FACTOR ANTAGONIST RSFB"/>
    <property type="match status" value="1"/>
</dbReference>
<sequence>MGASVSGGRWWTLSRNNLVSTSVTYHDGIAVLAIGGEIDLASIPAVDRAIAEVLAEEPPALIVDLLGVQFIGSVGISALVTAALEFGDDRCFSVVAQGPMTSRIIQRLDLDDLLSLKGTVEEAIGWAKDAKPPIAAPDPIPREPTG</sequence>
<feature type="domain" description="STAS" evidence="1">
    <location>
        <begin position="19"/>
        <end position="127"/>
    </location>
</feature>
<dbReference type="EMBL" id="AP022569">
    <property type="protein sequence ID" value="BBX44275.1"/>
    <property type="molecule type" value="Genomic_DNA"/>
</dbReference>
<keyword evidence="3" id="KW-1185">Reference proteome</keyword>
<dbReference type="PANTHER" id="PTHR33495">
    <property type="entry name" value="ANTI-SIGMA FACTOR ANTAGONIST TM_1081-RELATED-RELATED"/>
    <property type="match status" value="1"/>
</dbReference>
<dbReference type="Proteomes" id="UP000465866">
    <property type="component" value="Chromosome"/>
</dbReference>
<gene>
    <name evidence="2" type="primary">rsfB_2</name>
    <name evidence="2" type="ORF">MCOO_02900</name>
</gene>
<dbReference type="InterPro" id="IPR036513">
    <property type="entry name" value="STAS_dom_sf"/>
</dbReference>
<dbReference type="AlphaFoldDB" id="A0A7I7KQA9"/>
<dbReference type="KEGG" id="mcoo:MCOO_02900"/>
<accession>A0A7I7KQA9</accession>
<dbReference type="SUPFAM" id="SSF52091">
    <property type="entry name" value="SpoIIaa-like"/>
    <property type="match status" value="1"/>
</dbReference>
<name>A0A7I7KQA9_9MYCO</name>
<evidence type="ECO:0000259" key="1">
    <source>
        <dbReference type="PROSITE" id="PS50801"/>
    </source>
</evidence>